<keyword evidence="5 6" id="KW-0472">Membrane</keyword>
<dbReference type="Pfam" id="PF04133">
    <property type="entry name" value="Vps55"/>
    <property type="match status" value="1"/>
</dbReference>
<keyword evidence="7" id="KW-0675">Receptor</keyword>
<dbReference type="AlphaFoldDB" id="A0A6G1SBP9"/>
<feature type="transmembrane region" description="Helical" evidence="6">
    <location>
        <begin position="31"/>
        <end position="50"/>
    </location>
</feature>
<reference evidence="7" key="1">
    <citation type="submission" date="2018-10" db="EMBL/GenBank/DDBJ databases">
        <title>Transcriptome assembly of Aceria tosichella (Wheat curl mite) Type 2.</title>
        <authorList>
            <person name="Scully E.D."/>
            <person name="Geib S.M."/>
            <person name="Palmer N.A."/>
            <person name="Gupta A.K."/>
            <person name="Sarath G."/>
            <person name="Tatineni S."/>
        </authorList>
    </citation>
    <scope>NUCLEOTIDE SEQUENCE</scope>
    <source>
        <strain evidence="7">LincolnNE</strain>
    </source>
</reference>
<feature type="transmembrane region" description="Helical" evidence="6">
    <location>
        <begin position="6"/>
        <end position="26"/>
    </location>
</feature>
<dbReference type="InterPro" id="IPR007262">
    <property type="entry name" value="Vps55/LEPROT"/>
</dbReference>
<proteinExistence type="inferred from homology"/>
<dbReference type="PROSITE" id="PS51257">
    <property type="entry name" value="PROKAR_LIPOPROTEIN"/>
    <property type="match status" value="1"/>
</dbReference>
<accession>A0A6G1SBP9</accession>
<name>A0A6G1SBP9_9ACAR</name>
<evidence type="ECO:0000256" key="1">
    <source>
        <dbReference type="ARBA" id="ARBA00004141"/>
    </source>
</evidence>
<dbReference type="GO" id="GO:0016020">
    <property type="term" value="C:membrane"/>
    <property type="evidence" value="ECO:0007669"/>
    <property type="project" value="UniProtKB-SubCell"/>
</dbReference>
<evidence type="ECO:0000256" key="6">
    <source>
        <dbReference type="SAM" id="Phobius"/>
    </source>
</evidence>
<dbReference type="PANTHER" id="PTHR12050:SF0">
    <property type="entry name" value="RH04491P"/>
    <property type="match status" value="1"/>
</dbReference>
<dbReference type="EMBL" id="GGYP01003144">
    <property type="protein sequence ID" value="MDE47915.1"/>
    <property type="molecule type" value="Transcribed_RNA"/>
</dbReference>
<feature type="transmembrane region" description="Helical" evidence="6">
    <location>
        <begin position="104"/>
        <end position="124"/>
    </location>
</feature>
<evidence type="ECO:0000256" key="3">
    <source>
        <dbReference type="ARBA" id="ARBA00022692"/>
    </source>
</evidence>
<gene>
    <name evidence="7" type="primary">leprot_0</name>
    <name evidence="7" type="ORF">g.19396</name>
</gene>
<sequence>MASTTKIVGVGFLGSLGLTFIILGCVMSGKWWALLMFLFYGFTPIPLLFVRNDDGYQSLDGSEVNKSMDIAIFLVAGMIVSTIAFPILLTSVPVSNPGMDTTSAFLTEFATVIFYTTAGLFIVASEDEET</sequence>
<evidence type="ECO:0000313" key="7">
    <source>
        <dbReference type="EMBL" id="MDE47915.1"/>
    </source>
</evidence>
<feature type="transmembrane region" description="Helical" evidence="6">
    <location>
        <begin position="70"/>
        <end position="92"/>
    </location>
</feature>
<evidence type="ECO:0000256" key="2">
    <source>
        <dbReference type="ARBA" id="ARBA00005645"/>
    </source>
</evidence>
<protein>
    <submittedName>
        <fullName evidence="7">Leptin receptor gene-related protein</fullName>
    </submittedName>
</protein>
<dbReference type="GO" id="GO:0005768">
    <property type="term" value="C:endosome"/>
    <property type="evidence" value="ECO:0007669"/>
    <property type="project" value="TreeGrafter"/>
</dbReference>
<evidence type="ECO:0000256" key="5">
    <source>
        <dbReference type="ARBA" id="ARBA00023136"/>
    </source>
</evidence>
<keyword evidence="4 6" id="KW-1133">Transmembrane helix</keyword>
<comment type="similarity">
    <text evidence="2">Belongs to the OB-RGRP/VPS55 family.</text>
</comment>
<keyword evidence="3 6" id="KW-0812">Transmembrane</keyword>
<dbReference type="GO" id="GO:0032511">
    <property type="term" value="P:late endosome to vacuole transport via multivesicular body sorting pathway"/>
    <property type="evidence" value="ECO:0007669"/>
    <property type="project" value="TreeGrafter"/>
</dbReference>
<organism evidence="7">
    <name type="scientific">Aceria tosichella</name>
    <name type="common">wheat curl mite</name>
    <dbReference type="NCBI Taxonomy" id="561515"/>
    <lineage>
        <taxon>Eukaryota</taxon>
        <taxon>Metazoa</taxon>
        <taxon>Ecdysozoa</taxon>
        <taxon>Arthropoda</taxon>
        <taxon>Chelicerata</taxon>
        <taxon>Arachnida</taxon>
        <taxon>Acari</taxon>
        <taxon>Acariformes</taxon>
        <taxon>Trombidiformes</taxon>
        <taxon>Prostigmata</taxon>
        <taxon>Eupodina</taxon>
        <taxon>Eriophyoidea</taxon>
        <taxon>Eriophyidae</taxon>
        <taxon>Eriophyinae</taxon>
        <taxon>Aceriini</taxon>
        <taxon>Aceria</taxon>
    </lineage>
</organism>
<evidence type="ECO:0000256" key="4">
    <source>
        <dbReference type="ARBA" id="ARBA00022989"/>
    </source>
</evidence>
<comment type="subcellular location">
    <subcellularLocation>
        <location evidence="1">Membrane</location>
        <topology evidence="1">Multi-pass membrane protein</topology>
    </subcellularLocation>
</comment>
<dbReference type="PANTHER" id="PTHR12050">
    <property type="entry name" value="LEPTIN RECEPTOR-RELATED"/>
    <property type="match status" value="1"/>
</dbReference>